<gene>
    <name evidence="8" type="ORF">D0466_03865</name>
</gene>
<name>A0A372LFK1_9BACI</name>
<evidence type="ECO:0000256" key="2">
    <source>
        <dbReference type="ARBA" id="ARBA00010139"/>
    </source>
</evidence>
<evidence type="ECO:0000256" key="5">
    <source>
        <dbReference type="ARBA" id="ARBA00022857"/>
    </source>
</evidence>
<evidence type="ECO:0000256" key="4">
    <source>
        <dbReference type="ARBA" id="ARBA00022827"/>
    </source>
</evidence>
<dbReference type="Gene3D" id="3.50.50.60">
    <property type="entry name" value="FAD/NAD(P)-binding domain"/>
    <property type="match status" value="1"/>
</dbReference>
<dbReference type="Proteomes" id="UP000262939">
    <property type="component" value="Unassembled WGS sequence"/>
</dbReference>
<sequence length="97" mass="10566">MAVFVLSAPNLHRQSNASFDVKEAPIQEITSKGLRTAEAEYELDILVFATGFDALTGPLFKIDIRGKNGLALRTNGPMEYSLGHTLALQPQAFRTSS</sequence>
<accession>A0A372LFK1</accession>
<evidence type="ECO:0000256" key="7">
    <source>
        <dbReference type="ARBA" id="ARBA00023033"/>
    </source>
</evidence>
<dbReference type="InterPro" id="IPR050775">
    <property type="entry name" value="FAD-binding_Monooxygenases"/>
</dbReference>
<evidence type="ECO:0000313" key="8">
    <source>
        <dbReference type="EMBL" id="RFU65060.1"/>
    </source>
</evidence>
<protein>
    <recommendedName>
        <fullName evidence="10">FAD/NAD(P)-binding domain-containing protein</fullName>
    </recommendedName>
</protein>
<comment type="similarity">
    <text evidence="2">Belongs to the FAD-binding monooxygenase family.</text>
</comment>
<reference evidence="8 9" key="1">
    <citation type="submission" date="2018-08" db="EMBL/GenBank/DDBJ databases">
        <title>Bacillus chawlae sp. nov., Bacillus glennii sp. nov., and Bacillus saganii sp. nov. Isolated from the Vehicle Assembly Building at Kennedy Space Center where the Viking Spacecraft were Assembled.</title>
        <authorList>
            <person name="Seuylemezian A."/>
            <person name="Vaishampayan P."/>
        </authorList>
    </citation>
    <scope>NUCLEOTIDE SEQUENCE [LARGE SCALE GENOMIC DNA]</scope>
    <source>
        <strain evidence="8 9">V44-8</strain>
    </source>
</reference>
<evidence type="ECO:0000313" key="9">
    <source>
        <dbReference type="Proteomes" id="UP000262939"/>
    </source>
</evidence>
<keyword evidence="4" id="KW-0274">FAD</keyword>
<dbReference type="InterPro" id="IPR036188">
    <property type="entry name" value="FAD/NAD-bd_sf"/>
</dbReference>
<keyword evidence="6" id="KW-0560">Oxidoreductase</keyword>
<comment type="cofactor">
    <cofactor evidence="1">
        <name>FAD</name>
        <dbReference type="ChEBI" id="CHEBI:57692"/>
    </cofactor>
</comment>
<comment type="caution">
    <text evidence="8">The sequence shown here is derived from an EMBL/GenBank/DDBJ whole genome shotgun (WGS) entry which is preliminary data.</text>
</comment>
<organism evidence="8 9">
    <name type="scientific">Peribacillus glennii</name>
    <dbReference type="NCBI Taxonomy" id="2303991"/>
    <lineage>
        <taxon>Bacteria</taxon>
        <taxon>Bacillati</taxon>
        <taxon>Bacillota</taxon>
        <taxon>Bacilli</taxon>
        <taxon>Bacillales</taxon>
        <taxon>Bacillaceae</taxon>
        <taxon>Peribacillus</taxon>
    </lineage>
</organism>
<keyword evidence="9" id="KW-1185">Reference proteome</keyword>
<dbReference type="EMBL" id="QVTD01000003">
    <property type="protein sequence ID" value="RFU65060.1"/>
    <property type="molecule type" value="Genomic_DNA"/>
</dbReference>
<evidence type="ECO:0008006" key="10">
    <source>
        <dbReference type="Google" id="ProtNLM"/>
    </source>
</evidence>
<evidence type="ECO:0000256" key="1">
    <source>
        <dbReference type="ARBA" id="ARBA00001974"/>
    </source>
</evidence>
<dbReference type="PANTHER" id="PTHR43098:SF3">
    <property type="entry name" value="L-ORNITHINE N(5)-MONOOXYGENASE-RELATED"/>
    <property type="match status" value="1"/>
</dbReference>
<keyword evidence="3" id="KW-0285">Flavoprotein</keyword>
<dbReference type="GO" id="GO:0016709">
    <property type="term" value="F:oxidoreductase activity, acting on paired donors, with incorporation or reduction of molecular oxygen, NAD(P)H as one donor, and incorporation of one atom of oxygen"/>
    <property type="evidence" value="ECO:0007669"/>
    <property type="project" value="UniProtKB-ARBA"/>
</dbReference>
<dbReference type="AlphaFoldDB" id="A0A372LFK1"/>
<keyword evidence="7" id="KW-0503">Monooxygenase</keyword>
<dbReference type="PANTHER" id="PTHR43098">
    <property type="entry name" value="L-ORNITHINE N(5)-MONOOXYGENASE-RELATED"/>
    <property type="match status" value="1"/>
</dbReference>
<proteinExistence type="inferred from homology"/>
<evidence type="ECO:0000256" key="6">
    <source>
        <dbReference type="ARBA" id="ARBA00023002"/>
    </source>
</evidence>
<evidence type="ECO:0000256" key="3">
    <source>
        <dbReference type="ARBA" id="ARBA00022630"/>
    </source>
</evidence>
<keyword evidence="5" id="KW-0521">NADP</keyword>